<dbReference type="Gene3D" id="3.20.20.80">
    <property type="entry name" value="Glycosidases"/>
    <property type="match status" value="1"/>
</dbReference>
<proteinExistence type="inferred from homology"/>
<accession>A0A212LMX9</accession>
<dbReference type="EMBL" id="FMJD01000013">
    <property type="protein sequence ID" value="SCM78878.1"/>
    <property type="molecule type" value="Genomic_DNA"/>
</dbReference>
<organism evidence="6">
    <name type="scientific">uncultured Pleomorphomonas sp</name>
    <dbReference type="NCBI Taxonomy" id="442121"/>
    <lineage>
        <taxon>Bacteria</taxon>
        <taxon>Pseudomonadati</taxon>
        <taxon>Pseudomonadota</taxon>
        <taxon>Alphaproteobacteria</taxon>
        <taxon>Hyphomicrobiales</taxon>
        <taxon>Pleomorphomonadaceae</taxon>
        <taxon>Pleomorphomonas</taxon>
        <taxon>environmental samples</taxon>
    </lineage>
</organism>
<keyword evidence="1 3" id="KW-0378">Hydrolase</keyword>
<evidence type="ECO:0000256" key="1">
    <source>
        <dbReference type="ARBA" id="ARBA00022801"/>
    </source>
</evidence>
<gene>
    <name evidence="6" type="ORF">KL86PLE_90125</name>
</gene>
<evidence type="ECO:0000256" key="2">
    <source>
        <dbReference type="ARBA" id="ARBA00023295"/>
    </source>
</evidence>
<dbReference type="SUPFAM" id="SSF51445">
    <property type="entry name" value="(Trans)glycosidases"/>
    <property type="match status" value="1"/>
</dbReference>
<dbReference type="GO" id="GO:0004553">
    <property type="term" value="F:hydrolase activity, hydrolyzing O-glycosyl compounds"/>
    <property type="evidence" value="ECO:0007669"/>
    <property type="project" value="InterPro"/>
</dbReference>
<evidence type="ECO:0000313" key="6">
    <source>
        <dbReference type="EMBL" id="SCM78878.1"/>
    </source>
</evidence>
<dbReference type="InterPro" id="IPR017853">
    <property type="entry name" value="GH"/>
</dbReference>
<keyword evidence="2 3" id="KW-0326">Glycosidase</keyword>
<feature type="chain" id="PRO_5013210922" evidence="4">
    <location>
        <begin position="41"/>
        <end position="436"/>
    </location>
</feature>
<feature type="signal peptide" evidence="4">
    <location>
        <begin position="1"/>
        <end position="40"/>
    </location>
</feature>
<name>A0A212LMX9_9HYPH</name>
<feature type="domain" description="Glycoside hydrolase family 5" evidence="5">
    <location>
        <begin position="75"/>
        <end position="403"/>
    </location>
</feature>
<evidence type="ECO:0000256" key="4">
    <source>
        <dbReference type="SAM" id="SignalP"/>
    </source>
</evidence>
<dbReference type="InterPro" id="IPR001547">
    <property type="entry name" value="Glyco_hydro_5"/>
</dbReference>
<sequence length="436" mass="46470">MIAAGPSEAPEEIVMPRLHRVLSLALACLAVAAGPSAAAAAPLLKRGVNFEIWQTWTGRDAFLAPEFDRNNFPDWMGRVDDRQLARLKAEGFDFVRLGIDAAALLWAGDDGAGPLIDRIVAATERLQALGFTVIVDLHLLPADEERPDGLEDVLGTDDHAPLLWDRYLGLVARVAARLAALPPDLTLLEPINEPNQDWSSHFRMTDRWPDQLAALAAAARAAAPTLTLVLTGGKSGGIDGLVRLDPTPFAGDANIVWTFHYYEPMAVSHAGRPWLDDPGRYLTHLPYPAALVGDAAGKRLVREARARIAKGVADPKRRKELDAAVGEALDDYRATDAGPATIAADFQRVSDWAAGNGIPAGRVLLGEFGIYQNGADPAARIALIEATRAAAEQEGFAWAVYDAGLTAAGEGFSVVGDNRTLALEPKVKAALGLAGK</sequence>
<dbReference type="GO" id="GO:0000272">
    <property type="term" value="P:polysaccharide catabolic process"/>
    <property type="evidence" value="ECO:0007669"/>
    <property type="project" value="InterPro"/>
</dbReference>
<evidence type="ECO:0000259" key="5">
    <source>
        <dbReference type="Pfam" id="PF00150"/>
    </source>
</evidence>
<evidence type="ECO:0000256" key="3">
    <source>
        <dbReference type="RuleBase" id="RU361153"/>
    </source>
</evidence>
<comment type="similarity">
    <text evidence="3">Belongs to the glycosyl hydrolase 5 (cellulase A) family.</text>
</comment>
<reference evidence="6" key="1">
    <citation type="submission" date="2016-08" db="EMBL/GenBank/DDBJ databases">
        <authorList>
            <person name="Seilhamer J.J."/>
        </authorList>
    </citation>
    <scope>NUCLEOTIDE SEQUENCE</scope>
    <source>
        <strain evidence="6">86</strain>
    </source>
</reference>
<dbReference type="Pfam" id="PF00150">
    <property type="entry name" value="Cellulase"/>
    <property type="match status" value="1"/>
</dbReference>
<dbReference type="AlphaFoldDB" id="A0A212LMX9"/>
<keyword evidence="4" id="KW-0732">Signal</keyword>
<protein>
    <submittedName>
        <fullName evidence="6">Putative Glycosyl hydrolase</fullName>
    </submittedName>
</protein>